<feature type="region of interest" description="Disordered" evidence="4">
    <location>
        <begin position="175"/>
        <end position="195"/>
    </location>
</feature>
<keyword evidence="1 3" id="KW-0853">WD repeat</keyword>
<dbReference type="GO" id="GO:0016251">
    <property type="term" value="F:RNA polymerase II general transcription initiation factor activity"/>
    <property type="evidence" value="ECO:0007669"/>
    <property type="project" value="TreeGrafter"/>
</dbReference>
<proteinExistence type="predicted"/>
<dbReference type="InterPro" id="IPR019775">
    <property type="entry name" value="WD40_repeat_CS"/>
</dbReference>
<dbReference type="InterPro" id="IPR020472">
    <property type="entry name" value="WD40_PAC1"/>
</dbReference>
<dbReference type="InterPro" id="IPR036322">
    <property type="entry name" value="WD40_repeat_dom_sf"/>
</dbReference>
<feature type="repeat" description="WD" evidence="3">
    <location>
        <begin position="90"/>
        <end position="121"/>
    </location>
</feature>
<gene>
    <name evidence="5" type="ORF">PCAR00345_LOCUS39125</name>
</gene>
<dbReference type="Pfam" id="PF00400">
    <property type="entry name" value="WD40"/>
    <property type="match status" value="3"/>
</dbReference>
<dbReference type="AlphaFoldDB" id="A0A7S4C459"/>
<dbReference type="SUPFAM" id="SSF50978">
    <property type="entry name" value="WD40 repeat-like"/>
    <property type="match status" value="1"/>
</dbReference>
<evidence type="ECO:0000256" key="4">
    <source>
        <dbReference type="SAM" id="MobiDB-lite"/>
    </source>
</evidence>
<dbReference type="PROSITE" id="PS00678">
    <property type="entry name" value="WD_REPEATS_1"/>
    <property type="match status" value="1"/>
</dbReference>
<keyword evidence="2" id="KW-0677">Repeat</keyword>
<dbReference type="PROSITE" id="PS50082">
    <property type="entry name" value="WD_REPEATS_2"/>
    <property type="match status" value="3"/>
</dbReference>
<evidence type="ECO:0000256" key="2">
    <source>
        <dbReference type="ARBA" id="ARBA00022737"/>
    </source>
</evidence>
<feature type="repeat" description="WD" evidence="3">
    <location>
        <begin position="6"/>
        <end position="47"/>
    </location>
</feature>
<sequence>MPFRVMAGHSSDVCAARFHPNDGYVLSASHDGTLRLWDVCSAACVRLLRGHTAAVRDVAVHPEGAYAASASEDGTVLLWHLASGRAQSTLAAHDGPVTRVAFSSNGRLLASASASRLALWDPKAILKEGAPPQPILTSESNEPLLTAAFVPQFPVLVALAQRHVQRGLVPDGIGLPGGVPSWQGNNGGDAKRPRP</sequence>
<dbReference type="PROSITE" id="PS50294">
    <property type="entry name" value="WD_REPEATS_REGION"/>
    <property type="match status" value="2"/>
</dbReference>
<name>A0A7S4C459_CHRCT</name>
<protein>
    <submittedName>
        <fullName evidence="5">Uncharacterized protein</fullName>
    </submittedName>
</protein>
<organism evidence="5">
    <name type="scientific">Chrysotila carterae</name>
    <name type="common">Marine alga</name>
    <name type="synonym">Syracosphaera carterae</name>
    <dbReference type="NCBI Taxonomy" id="13221"/>
    <lineage>
        <taxon>Eukaryota</taxon>
        <taxon>Haptista</taxon>
        <taxon>Haptophyta</taxon>
        <taxon>Prymnesiophyceae</taxon>
        <taxon>Isochrysidales</taxon>
        <taxon>Isochrysidaceae</taxon>
        <taxon>Chrysotila</taxon>
    </lineage>
</organism>
<reference evidence="5" key="1">
    <citation type="submission" date="2021-01" db="EMBL/GenBank/DDBJ databases">
        <authorList>
            <person name="Corre E."/>
            <person name="Pelletier E."/>
            <person name="Niang G."/>
            <person name="Scheremetjew M."/>
            <person name="Finn R."/>
            <person name="Kale V."/>
            <person name="Holt S."/>
            <person name="Cochrane G."/>
            <person name="Meng A."/>
            <person name="Brown T."/>
            <person name="Cohen L."/>
        </authorList>
    </citation>
    <scope>NUCLEOTIDE SEQUENCE</scope>
    <source>
        <strain evidence="5">CCMP645</strain>
    </source>
</reference>
<evidence type="ECO:0000313" key="5">
    <source>
        <dbReference type="EMBL" id="CAE0786417.1"/>
    </source>
</evidence>
<dbReference type="SMART" id="SM00320">
    <property type="entry name" value="WD40"/>
    <property type="match status" value="3"/>
</dbReference>
<dbReference type="PANTHER" id="PTHR19879:SF1">
    <property type="entry name" value="CANNONBALL-RELATED"/>
    <property type="match status" value="1"/>
</dbReference>
<dbReference type="GO" id="GO:0005669">
    <property type="term" value="C:transcription factor TFIID complex"/>
    <property type="evidence" value="ECO:0007669"/>
    <property type="project" value="TreeGrafter"/>
</dbReference>
<accession>A0A7S4C459</accession>
<dbReference type="PRINTS" id="PR00320">
    <property type="entry name" value="GPROTEINBRPT"/>
</dbReference>
<evidence type="ECO:0000256" key="1">
    <source>
        <dbReference type="ARBA" id="ARBA00022574"/>
    </source>
</evidence>
<feature type="repeat" description="WD" evidence="3">
    <location>
        <begin position="48"/>
        <end position="89"/>
    </location>
</feature>
<dbReference type="PANTHER" id="PTHR19879">
    <property type="entry name" value="TRANSCRIPTION INITIATION FACTOR TFIID"/>
    <property type="match status" value="1"/>
</dbReference>
<dbReference type="InterPro" id="IPR001680">
    <property type="entry name" value="WD40_rpt"/>
</dbReference>
<dbReference type="GO" id="GO:0006367">
    <property type="term" value="P:transcription initiation at RNA polymerase II promoter"/>
    <property type="evidence" value="ECO:0007669"/>
    <property type="project" value="TreeGrafter"/>
</dbReference>
<dbReference type="Gene3D" id="2.130.10.10">
    <property type="entry name" value="YVTN repeat-like/Quinoprotein amine dehydrogenase"/>
    <property type="match status" value="1"/>
</dbReference>
<dbReference type="EMBL" id="HBIZ01063297">
    <property type="protein sequence ID" value="CAE0786417.1"/>
    <property type="molecule type" value="Transcribed_RNA"/>
</dbReference>
<dbReference type="InterPro" id="IPR015943">
    <property type="entry name" value="WD40/YVTN_repeat-like_dom_sf"/>
</dbReference>
<evidence type="ECO:0000256" key="3">
    <source>
        <dbReference type="PROSITE-ProRule" id="PRU00221"/>
    </source>
</evidence>